<dbReference type="GO" id="GO:0042918">
    <property type="term" value="P:alkanesulfonate transmembrane transport"/>
    <property type="evidence" value="ECO:0007669"/>
    <property type="project" value="TreeGrafter"/>
</dbReference>
<sequence length="218" mass="22878">VKADLEIDKDSADELAGKKVAVPLGTAAHYGFLRQMDHFGVDVTGMEVVDMAPAEGAAALAQGSLDMACGWGGALRRMKEHGNVLLTGAEKEELGILVFDVTTAPAEFVAENGDLVAKFLKVTADANAMWNSGENTEEMISVIAKDAGMDVEATRATIETFVFPSVDDQLGAKWLGGGAQEFMQGVAQVFLEAGSIDSARDSYDDAVETGPLSAAQSM</sequence>
<evidence type="ECO:0000313" key="5">
    <source>
        <dbReference type="EMBL" id="KKL15520.1"/>
    </source>
</evidence>
<evidence type="ECO:0000256" key="3">
    <source>
        <dbReference type="ARBA" id="ARBA00022729"/>
    </source>
</evidence>
<dbReference type="Pfam" id="PF09084">
    <property type="entry name" value="NMT1"/>
    <property type="match status" value="1"/>
</dbReference>
<proteinExistence type="inferred from homology"/>
<dbReference type="GO" id="GO:0042597">
    <property type="term" value="C:periplasmic space"/>
    <property type="evidence" value="ECO:0007669"/>
    <property type="project" value="UniProtKB-SubCell"/>
</dbReference>
<dbReference type="InterPro" id="IPR015168">
    <property type="entry name" value="SsuA/THI5"/>
</dbReference>
<dbReference type="EMBL" id="LAZR01040035">
    <property type="protein sequence ID" value="KKL15520.1"/>
    <property type="molecule type" value="Genomic_DNA"/>
</dbReference>
<dbReference type="AlphaFoldDB" id="A0A0F9B1I9"/>
<comment type="similarity">
    <text evidence="2">Belongs to the bacterial solute-binding protein SsuA/TauA family.</text>
</comment>
<protein>
    <recommendedName>
        <fullName evidence="4">SsuA/THI5-like domain-containing protein</fullName>
    </recommendedName>
</protein>
<dbReference type="SUPFAM" id="SSF53850">
    <property type="entry name" value="Periplasmic binding protein-like II"/>
    <property type="match status" value="1"/>
</dbReference>
<gene>
    <name evidence="5" type="ORF">LCGC14_2504790</name>
</gene>
<evidence type="ECO:0000256" key="1">
    <source>
        <dbReference type="ARBA" id="ARBA00004418"/>
    </source>
</evidence>
<reference evidence="5" key="1">
    <citation type="journal article" date="2015" name="Nature">
        <title>Complex archaea that bridge the gap between prokaryotes and eukaryotes.</title>
        <authorList>
            <person name="Spang A."/>
            <person name="Saw J.H."/>
            <person name="Jorgensen S.L."/>
            <person name="Zaremba-Niedzwiedzka K."/>
            <person name="Martijn J."/>
            <person name="Lind A.E."/>
            <person name="van Eijk R."/>
            <person name="Schleper C."/>
            <person name="Guy L."/>
            <person name="Ettema T.J."/>
        </authorList>
    </citation>
    <scope>NUCLEOTIDE SEQUENCE</scope>
</reference>
<dbReference type="Gene3D" id="3.40.190.10">
    <property type="entry name" value="Periplasmic binding protein-like II"/>
    <property type="match status" value="1"/>
</dbReference>
<feature type="non-terminal residue" evidence="5">
    <location>
        <position position="1"/>
    </location>
</feature>
<accession>A0A0F9B1I9</accession>
<name>A0A0F9B1I9_9ZZZZ</name>
<comment type="caution">
    <text evidence="5">The sequence shown here is derived from an EMBL/GenBank/DDBJ whole genome shotgun (WGS) entry which is preliminary data.</text>
</comment>
<evidence type="ECO:0000259" key="4">
    <source>
        <dbReference type="Pfam" id="PF09084"/>
    </source>
</evidence>
<evidence type="ECO:0000256" key="2">
    <source>
        <dbReference type="ARBA" id="ARBA00010742"/>
    </source>
</evidence>
<organism evidence="5">
    <name type="scientific">marine sediment metagenome</name>
    <dbReference type="NCBI Taxonomy" id="412755"/>
    <lineage>
        <taxon>unclassified sequences</taxon>
        <taxon>metagenomes</taxon>
        <taxon>ecological metagenomes</taxon>
    </lineage>
</organism>
<dbReference type="PANTHER" id="PTHR30024:SF47">
    <property type="entry name" value="TAURINE-BINDING PERIPLASMIC PROTEIN"/>
    <property type="match status" value="1"/>
</dbReference>
<keyword evidence="3" id="KW-0732">Signal</keyword>
<feature type="domain" description="SsuA/THI5-like" evidence="4">
    <location>
        <begin position="11"/>
        <end position="126"/>
    </location>
</feature>
<comment type="subcellular location">
    <subcellularLocation>
        <location evidence="1">Periplasm</location>
    </subcellularLocation>
</comment>
<dbReference type="PANTHER" id="PTHR30024">
    <property type="entry name" value="ALIPHATIC SULFONATES-BINDING PROTEIN-RELATED"/>
    <property type="match status" value="1"/>
</dbReference>